<keyword evidence="3" id="KW-0067">ATP-binding</keyword>
<name>A0AAN4R4K3_9PROT</name>
<dbReference type="EMBL" id="BJVS01000010">
    <property type="protein sequence ID" value="GEL54846.1"/>
    <property type="molecule type" value="Genomic_DNA"/>
</dbReference>
<dbReference type="Proteomes" id="UP000321287">
    <property type="component" value="Unassembled WGS sequence"/>
</dbReference>
<protein>
    <submittedName>
        <fullName evidence="5">Type II secretion system protein GspE</fullName>
    </submittedName>
</protein>
<evidence type="ECO:0000313" key="5">
    <source>
        <dbReference type="EMBL" id="GEL54846.1"/>
    </source>
</evidence>
<dbReference type="InterPro" id="IPR001482">
    <property type="entry name" value="T2SS/T4SS_dom"/>
</dbReference>
<dbReference type="Gene3D" id="3.30.450.90">
    <property type="match status" value="1"/>
</dbReference>
<dbReference type="GO" id="GO:0005524">
    <property type="term" value="F:ATP binding"/>
    <property type="evidence" value="ECO:0007669"/>
    <property type="project" value="UniProtKB-KW"/>
</dbReference>
<feature type="domain" description="Bacterial type II secretion system protein E" evidence="4">
    <location>
        <begin position="128"/>
        <end position="509"/>
    </location>
</feature>
<dbReference type="AlphaFoldDB" id="A0AAN4R4K3"/>
<evidence type="ECO:0000313" key="6">
    <source>
        <dbReference type="Proteomes" id="UP000321287"/>
    </source>
</evidence>
<accession>A0AAN4R4K3</accession>
<comment type="similarity">
    <text evidence="1">Belongs to the GSP E family.</text>
</comment>
<dbReference type="RefSeq" id="WP_146926801.1">
    <property type="nucleotide sequence ID" value="NZ_BAPU01000060.1"/>
</dbReference>
<evidence type="ECO:0000256" key="1">
    <source>
        <dbReference type="ARBA" id="ARBA00006611"/>
    </source>
</evidence>
<dbReference type="GO" id="GO:0016887">
    <property type="term" value="F:ATP hydrolysis activity"/>
    <property type="evidence" value="ECO:0007669"/>
    <property type="project" value="TreeGrafter"/>
</dbReference>
<evidence type="ECO:0000256" key="2">
    <source>
        <dbReference type="ARBA" id="ARBA00022741"/>
    </source>
</evidence>
<dbReference type="InterPro" id="IPR027417">
    <property type="entry name" value="P-loop_NTPase"/>
</dbReference>
<proteinExistence type="inferred from homology"/>
<dbReference type="PANTHER" id="PTHR30258">
    <property type="entry name" value="TYPE II SECRETION SYSTEM PROTEIN GSPE-RELATED"/>
    <property type="match status" value="1"/>
</dbReference>
<dbReference type="Gene3D" id="3.40.50.300">
    <property type="entry name" value="P-loop containing nucleotide triphosphate hydrolases"/>
    <property type="match status" value="1"/>
</dbReference>
<gene>
    <name evidence="5" type="ORF">ABO01nite_28530</name>
</gene>
<comment type="caution">
    <text evidence="5">The sequence shown here is derived from an EMBL/GenBank/DDBJ whole genome shotgun (WGS) entry which is preliminary data.</text>
</comment>
<dbReference type="PANTHER" id="PTHR30258:SF3">
    <property type="entry name" value="SLL1921 PROTEIN"/>
    <property type="match status" value="1"/>
</dbReference>
<keyword evidence="2" id="KW-0547">Nucleotide-binding</keyword>
<dbReference type="Pfam" id="PF00437">
    <property type="entry name" value="T2SSE"/>
    <property type="match status" value="1"/>
</dbReference>
<sequence length="556" mass="61712">MRAKSRQLAQKAQARLIPTSLRSVLSHKKNGAGTAAQSPRSLPASLKDEIHVDWEQRLVFGPRETLERPAFREWIANLHEVETPPIFLRPVPTALTDVVHMRRESQTGQIRSIMPMKHNVASFDRMLNHIREAASFNASDLHIHRVGDTARIQFRVDGSLADAWELTPAEADSLIIALCQGIATDRSQGQFNFAEFQDAQVEGKILDGTGLANIRILRGPCAPVQRGGNYAALRLQAENALQREPQPASHVTLTTPRVPVEPVKLREMGFSSTQITKLYYILASSRGILINSGPIGSGKTTTLYECCKRKAQVDPGRRLITIERPIEIPMPWAIQLAATEDTLDVIMAAVLRSNPDDIVVQEIQNLAVARIAVQAALTGHFVMSTMHLGSPFGYMARFESFDAKEFSIKSVVEKDFVRGVIAQRLVPLLCPHCSIPWDPEDGRIDDQDRAVLAAWGDLSTLRQTGPGCPHCRSGRIGRRAVAEIVVVDAKLNRDFVELGMEKAKTLYRQRPDADPPMIVTALERAFKGEFDPRDVRQMVGAFPESRQHVTDGDFAE</sequence>
<reference evidence="5 6" key="1">
    <citation type="submission" date="2019-07" db="EMBL/GenBank/DDBJ databases">
        <title>Whole genome shotgun sequence of Asaia bogorensis NBRC 16594.</title>
        <authorList>
            <person name="Hosoyama A."/>
            <person name="Uohara A."/>
            <person name="Ohji S."/>
            <person name="Ichikawa N."/>
        </authorList>
    </citation>
    <scope>NUCLEOTIDE SEQUENCE [LARGE SCALE GENOMIC DNA]</scope>
    <source>
        <strain evidence="5 6">NBRC 16594</strain>
    </source>
</reference>
<organism evidence="5 6">
    <name type="scientific">Asaia bogorensis NBRC 16594</name>
    <dbReference type="NCBI Taxonomy" id="1231624"/>
    <lineage>
        <taxon>Bacteria</taxon>
        <taxon>Pseudomonadati</taxon>
        <taxon>Pseudomonadota</taxon>
        <taxon>Alphaproteobacteria</taxon>
        <taxon>Acetobacterales</taxon>
        <taxon>Acetobacteraceae</taxon>
        <taxon>Asaia</taxon>
    </lineage>
</organism>
<evidence type="ECO:0000256" key="3">
    <source>
        <dbReference type="ARBA" id="ARBA00022840"/>
    </source>
</evidence>
<dbReference type="SUPFAM" id="SSF52540">
    <property type="entry name" value="P-loop containing nucleoside triphosphate hydrolases"/>
    <property type="match status" value="1"/>
</dbReference>
<keyword evidence="6" id="KW-1185">Reference proteome</keyword>
<dbReference type="GO" id="GO:0005886">
    <property type="term" value="C:plasma membrane"/>
    <property type="evidence" value="ECO:0007669"/>
    <property type="project" value="TreeGrafter"/>
</dbReference>
<evidence type="ECO:0000259" key="4">
    <source>
        <dbReference type="Pfam" id="PF00437"/>
    </source>
</evidence>